<reference evidence="1 2" key="1">
    <citation type="submission" date="2019-07" db="EMBL/GenBank/DDBJ databases">
        <title>Whole genome shotgun sequence of Acetobacter oeni NBRC 105207.</title>
        <authorList>
            <person name="Hosoyama A."/>
            <person name="Uohara A."/>
            <person name="Ohji S."/>
            <person name="Ichikawa N."/>
        </authorList>
    </citation>
    <scope>NUCLEOTIDE SEQUENCE [LARGE SCALE GENOMIC DNA]</scope>
    <source>
        <strain evidence="1 2">NBRC 105207</strain>
    </source>
</reference>
<evidence type="ECO:0000313" key="1">
    <source>
        <dbReference type="EMBL" id="GEN65184.1"/>
    </source>
</evidence>
<protein>
    <submittedName>
        <fullName evidence="1">Uncharacterized protein</fullName>
    </submittedName>
</protein>
<gene>
    <name evidence="1" type="ORF">AOE01nite_34080</name>
</gene>
<dbReference type="Proteomes" id="UP000321746">
    <property type="component" value="Unassembled WGS sequence"/>
</dbReference>
<name>A0A511XQH8_9PROT</name>
<dbReference type="AlphaFoldDB" id="A0A511XQH8"/>
<sequence length="166" mass="18222">MVAEGAADDDFGFKEILTDRCHAKFQLAVIQQEDTAGLRNGYDLMVRQINAGDVAWRIVEIEPELAAGLQYDPAIGKPAHTQFGTLNIGENPERTADLFFDLTHDTMAGRVVIMSPVGEIKAKHVRPGAGEIADRLSVRRGRTQSGNDFCSAMRGYHYMLSPRSTG</sequence>
<keyword evidence="2" id="KW-1185">Reference proteome</keyword>
<accession>A0A511XQH8</accession>
<comment type="caution">
    <text evidence="1">The sequence shown here is derived from an EMBL/GenBank/DDBJ whole genome shotgun (WGS) entry which is preliminary data.</text>
</comment>
<organism evidence="1 2">
    <name type="scientific">Acetobacter oeni</name>
    <dbReference type="NCBI Taxonomy" id="304077"/>
    <lineage>
        <taxon>Bacteria</taxon>
        <taxon>Pseudomonadati</taxon>
        <taxon>Pseudomonadota</taxon>
        <taxon>Alphaproteobacteria</taxon>
        <taxon>Acetobacterales</taxon>
        <taxon>Acetobacteraceae</taxon>
        <taxon>Acetobacter</taxon>
    </lineage>
</organism>
<dbReference type="EMBL" id="BJYG01000077">
    <property type="protein sequence ID" value="GEN65184.1"/>
    <property type="molecule type" value="Genomic_DNA"/>
</dbReference>
<evidence type="ECO:0000313" key="2">
    <source>
        <dbReference type="Proteomes" id="UP000321746"/>
    </source>
</evidence>
<proteinExistence type="predicted"/>